<dbReference type="AlphaFoldDB" id="A0A0A1V4Q9"/>
<accession>A0A0A1V4Q9</accession>
<reference evidence="4 5" key="1">
    <citation type="submission" date="2014-02" db="EMBL/GenBank/DDBJ databases">
        <title>The genome sequence of the entomopathogenic fungus Metarhizium robertsii ARSEF 2575.</title>
        <authorList>
            <person name="Giuliano Garisto Donzelli B."/>
            <person name="Roe B.A."/>
            <person name="Macmil S.L."/>
            <person name="Krasnoff S.B."/>
            <person name="Gibson D.M."/>
        </authorList>
    </citation>
    <scope>NUCLEOTIDE SEQUENCE [LARGE SCALE GENOMIC DNA]</scope>
    <source>
        <strain evidence="4 5">ARSEF 2575</strain>
    </source>
</reference>
<name>A0A0A1V4Q9_9HYPO</name>
<dbReference type="FunFam" id="3.40.50.720:FF:000426">
    <property type="entry name" value="Aldehyde reductase 2"/>
    <property type="match status" value="1"/>
</dbReference>
<dbReference type="InterPro" id="IPR050425">
    <property type="entry name" value="NAD(P)_dehydrat-like"/>
</dbReference>
<evidence type="ECO:0000313" key="5">
    <source>
        <dbReference type="Proteomes" id="UP000030151"/>
    </source>
</evidence>
<dbReference type="OrthoDB" id="2735536at2759"/>
<feature type="domain" description="NAD-dependent epimerase/dehydratase" evidence="3">
    <location>
        <begin position="13"/>
        <end position="254"/>
    </location>
</feature>
<dbReference type="EMBL" id="JELW01000002">
    <property type="protein sequence ID" value="EXV05242.1"/>
    <property type="molecule type" value="Genomic_DNA"/>
</dbReference>
<protein>
    <submittedName>
        <fullName evidence="4">Cinnamoyl-CoA reductase protein</fullName>
    </submittedName>
</protein>
<dbReference type="PANTHER" id="PTHR10366">
    <property type="entry name" value="NAD DEPENDENT EPIMERASE/DEHYDRATASE"/>
    <property type="match status" value="1"/>
</dbReference>
<evidence type="ECO:0000256" key="1">
    <source>
        <dbReference type="ARBA" id="ARBA00023002"/>
    </source>
</evidence>
<keyword evidence="1" id="KW-0560">Oxidoreductase</keyword>
<dbReference type="HOGENOM" id="CLU_007383_9_2_1"/>
<dbReference type="SUPFAM" id="SSF51735">
    <property type="entry name" value="NAD(P)-binding Rossmann-fold domains"/>
    <property type="match status" value="1"/>
</dbReference>
<sequence length="345" mass="37929">MSQTTAIPKGSLILVTGANGYIASNIVDLLLELGYRVRGTVREHKPWLTELFEKRHAKGLFETVVTANMEEPGAFDEAMQDVAGVIHVASIVSMNPDPSAVIPNVVRGTENILTSASKHPAIKRFVLTSSSTAALIPKPNEKCTVTEDTWNDDAVKAAWSESTPAAQKPYVVYAASKTEGERAAWNWMRENKPHFVMNTVLPNVNYGRVLSPQMTASTMGLARRLLQGDKTALHLLPPQWYVDVQDTARLHVIGLLDPAVRDERLFAFAGPHNWTDVIQVFRRLCPQSKLPPAPENEGRDLSDVKPAKRAEQLLRDFFGLPGWTSLQDSLADGIDGFDESDAPGP</sequence>
<comment type="caution">
    <text evidence="4">The sequence shown here is derived from an EMBL/GenBank/DDBJ whole genome shotgun (WGS) entry which is preliminary data.</text>
</comment>
<comment type="similarity">
    <text evidence="2">Belongs to the NAD(P)-dependent epimerase/dehydratase family. Dihydroflavonol-4-reductase subfamily.</text>
</comment>
<dbReference type="Gene3D" id="3.40.50.720">
    <property type="entry name" value="NAD(P)-binding Rossmann-like Domain"/>
    <property type="match status" value="1"/>
</dbReference>
<dbReference type="Pfam" id="PF01370">
    <property type="entry name" value="Epimerase"/>
    <property type="match status" value="1"/>
</dbReference>
<evidence type="ECO:0000256" key="2">
    <source>
        <dbReference type="ARBA" id="ARBA00023445"/>
    </source>
</evidence>
<evidence type="ECO:0000313" key="4">
    <source>
        <dbReference type="EMBL" id="EXV05242.1"/>
    </source>
</evidence>
<dbReference type="GO" id="GO:0016616">
    <property type="term" value="F:oxidoreductase activity, acting on the CH-OH group of donors, NAD or NADP as acceptor"/>
    <property type="evidence" value="ECO:0007669"/>
    <property type="project" value="TreeGrafter"/>
</dbReference>
<evidence type="ECO:0000259" key="3">
    <source>
        <dbReference type="Pfam" id="PF01370"/>
    </source>
</evidence>
<dbReference type="InterPro" id="IPR036291">
    <property type="entry name" value="NAD(P)-bd_dom_sf"/>
</dbReference>
<dbReference type="Proteomes" id="UP000030151">
    <property type="component" value="Unassembled WGS sequence"/>
</dbReference>
<dbReference type="InterPro" id="IPR001509">
    <property type="entry name" value="Epimerase_deHydtase"/>
</dbReference>
<gene>
    <name evidence="4" type="ORF">X797_002930</name>
</gene>
<dbReference type="PANTHER" id="PTHR10366:SF562">
    <property type="entry name" value="ALDEHYDE REDUCTASE II (AFU_ORTHOLOGUE AFUA_1G11360)"/>
    <property type="match status" value="1"/>
</dbReference>
<proteinExistence type="inferred from homology"/>
<organism evidence="4 5">
    <name type="scientific">Metarhizium robertsii</name>
    <dbReference type="NCBI Taxonomy" id="568076"/>
    <lineage>
        <taxon>Eukaryota</taxon>
        <taxon>Fungi</taxon>
        <taxon>Dikarya</taxon>
        <taxon>Ascomycota</taxon>
        <taxon>Pezizomycotina</taxon>
        <taxon>Sordariomycetes</taxon>
        <taxon>Hypocreomycetidae</taxon>
        <taxon>Hypocreales</taxon>
        <taxon>Clavicipitaceae</taxon>
        <taxon>Metarhizium</taxon>
    </lineage>
</organism>